<evidence type="ECO:0000313" key="1">
    <source>
        <dbReference type="EMBL" id="KAA4741660.1"/>
    </source>
</evidence>
<comment type="caution">
    <text evidence="1">The sequence shown here is derived from an EMBL/GenBank/DDBJ whole genome shotgun (WGS) entry which is preliminary data.</text>
</comment>
<reference evidence="1 2" key="1">
    <citation type="journal article" date="2019" name="Nat. Med.">
        <title>A library of human gut bacterial isolates paired with longitudinal multiomics data enables mechanistic microbiome research.</title>
        <authorList>
            <person name="Poyet M."/>
            <person name="Groussin M."/>
            <person name="Gibbons S.M."/>
            <person name="Avila-Pacheco J."/>
            <person name="Jiang X."/>
            <person name="Kearney S.M."/>
            <person name="Perrotta A.R."/>
            <person name="Berdy B."/>
            <person name="Zhao S."/>
            <person name="Lieberman T.D."/>
            <person name="Swanson P.K."/>
            <person name="Smith M."/>
            <person name="Roesemann S."/>
            <person name="Alexander J.E."/>
            <person name="Rich S.A."/>
            <person name="Livny J."/>
            <person name="Vlamakis H."/>
            <person name="Clish C."/>
            <person name="Bullock K."/>
            <person name="Deik A."/>
            <person name="Scott J."/>
            <person name="Pierce K.A."/>
            <person name="Xavier R.J."/>
            <person name="Alm E.J."/>
        </authorList>
    </citation>
    <scope>NUCLEOTIDE SEQUENCE [LARGE SCALE GENOMIC DNA]</scope>
    <source>
        <strain evidence="1 2">BIOML-A106</strain>
    </source>
</reference>
<organism evidence="1 2">
    <name type="scientific">Bacteroides fragilis</name>
    <dbReference type="NCBI Taxonomy" id="817"/>
    <lineage>
        <taxon>Bacteria</taxon>
        <taxon>Pseudomonadati</taxon>
        <taxon>Bacteroidota</taxon>
        <taxon>Bacteroidia</taxon>
        <taxon>Bacteroidales</taxon>
        <taxon>Bacteroidaceae</taxon>
        <taxon>Bacteroides</taxon>
    </lineage>
</organism>
<dbReference type="EMBL" id="VWEQ01000177">
    <property type="protein sequence ID" value="KAA4741660.1"/>
    <property type="molecule type" value="Genomic_DNA"/>
</dbReference>
<name>A0A642EV70_BACFG</name>
<proteinExistence type="predicted"/>
<gene>
    <name evidence="1" type="ORF">F3B44_25870</name>
</gene>
<dbReference type="AlphaFoldDB" id="A0A642EV70"/>
<dbReference type="Proteomes" id="UP000479773">
    <property type="component" value="Unassembled WGS sequence"/>
</dbReference>
<protein>
    <submittedName>
        <fullName evidence="1">Uncharacterized protein</fullName>
    </submittedName>
</protein>
<evidence type="ECO:0000313" key="2">
    <source>
        <dbReference type="Proteomes" id="UP000479773"/>
    </source>
</evidence>
<accession>A0A642EV70</accession>
<sequence length="117" mass="13394">MTAIQQITAVAASLGWEVKTDIQKKKRVEFEFQRYTKMGQDFFFTVGMKGNDTGSLISEIEDYYEGFDPDYEAYLWIGTDGHGRNGAPYHIKDIVSDMEDAEAMIKTLYETLKTTLQ</sequence>